<sequence>MLYIQRLCFVDDVNRYLFQPESLKLRSTVPFIYSSICNYMIVNEVMANKGLVAKKNKLKMGSNCNTQVACCSLVPTLQTRNSELELLLSNALADINTLRSLLYAPPITDIQNALLPSPPTTSTQSRRTIHTQHSIPSIISLESLPDVILDRIASFTDSKSIIPLCHAVPYYKYISKAMYDMASENNSLCVDLLWPTFELDPDFSTLYKTQLNLFNYSRVLKKHGLMISFDMHDFEFVNEIGPYLTPTVSVFVRVSLRSEEVAHLLQLLRKYGVECVDYLDVDENNYDDSVVRDFFQPAIESVQQLLDLTKKNLNPNLSKIEVDGDIPPNELDAMRNLVCTYDAEGWESYTAYRVFLNSKKREYFGLRRQKKVKFQ</sequence>
<reference evidence="1 2" key="1">
    <citation type="submission" date="2016-07" db="EMBL/GenBank/DDBJ databases">
        <title>Pervasive Adenine N6-methylation of Active Genes in Fungi.</title>
        <authorList>
            <consortium name="DOE Joint Genome Institute"/>
            <person name="Mondo S.J."/>
            <person name="Dannebaum R.O."/>
            <person name="Kuo R.C."/>
            <person name="Labutti K."/>
            <person name="Haridas S."/>
            <person name="Kuo A."/>
            <person name="Salamov A."/>
            <person name="Ahrendt S.R."/>
            <person name="Lipzen A."/>
            <person name="Sullivan W."/>
            <person name="Andreopoulos W.B."/>
            <person name="Clum A."/>
            <person name="Lindquist E."/>
            <person name="Daum C."/>
            <person name="Ramamoorthy G.K."/>
            <person name="Gryganskyi A."/>
            <person name="Culley D."/>
            <person name="Magnuson J.K."/>
            <person name="James T.Y."/>
            <person name="O'Malley M.A."/>
            <person name="Stajich J.E."/>
            <person name="Spatafora J.W."/>
            <person name="Visel A."/>
            <person name="Grigoriev I.V."/>
        </authorList>
    </citation>
    <scope>NUCLEOTIDE SEQUENCE [LARGE SCALE GENOMIC DNA]</scope>
    <source>
        <strain evidence="1 2">JEL800</strain>
    </source>
</reference>
<dbReference type="Proteomes" id="UP000193642">
    <property type="component" value="Unassembled WGS sequence"/>
</dbReference>
<evidence type="ECO:0000313" key="1">
    <source>
        <dbReference type="EMBL" id="ORY53915.1"/>
    </source>
</evidence>
<dbReference type="EMBL" id="MCGO01000001">
    <property type="protein sequence ID" value="ORY53915.1"/>
    <property type="molecule type" value="Genomic_DNA"/>
</dbReference>
<organism evidence="1 2">
    <name type="scientific">Rhizoclosmatium globosum</name>
    <dbReference type="NCBI Taxonomy" id="329046"/>
    <lineage>
        <taxon>Eukaryota</taxon>
        <taxon>Fungi</taxon>
        <taxon>Fungi incertae sedis</taxon>
        <taxon>Chytridiomycota</taxon>
        <taxon>Chytridiomycota incertae sedis</taxon>
        <taxon>Chytridiomycetes</taxon>
        <taxon>Chytridiales</taxon>
        <taxon>Chytriomycetaceae</taxon>
        <taxon>Rhizoclosmatium</taxon>
    </lineage>
</organism>
<name>A0A1Y2D5S0_9FUNG</name>
<gene>
    <name evidence="1" type="ORF">BCR33DRAFT_11587</name>
</gene>
<dbReference type="OrthoDB" id="10393415at2759"/>
<protein>
    <recommendedName>
        <fullName evidence="3">F-box domain-containing protein</fullName>
    </recommendedName>
</protein>
<evidence type="ECO:0000313" key="2">
    <source>
        <dbReference type="Proteomes" id="UP000193642"/>
    </source>
</evidence>
<dbReference type="AlphaFoldDB" id="A0A1Y2D5S0"/>
<evidence type="ECO:0008006" key="3">
    <source>
        <dbReference type="Google" id="ProtNLM"/>
    </source>
</evidence>
<proteinExistence type="predicted"/>
<keyword evidence="2" id="KW-1185">Reference proteome</keyword>
<accession>A0A1Y2D5S0</accession>
<comment type="caution">
    <text evidence="1">The sequence shown here is derived from an EMBL/GenBank/DDBJ whole genome shotgun (WGS) entry which is preliminary data.</text>
</comment>